<accession>A0ABY2ZAI4</accession>
<reference evidence="2 3" key="1">
    <citation type="submission" date="2019-06" db="EMBL/GenBank/DDBJ databases">
        <title>Taxogenomics and systematics of the genus Pantoea.</title>
        <authorList>
            <person name="Tambong J.T."/>
        </authorList>
    </citation>
    <scope>NUCLEOTIDE SEQUENCE [LARGE SCALE GENOMIC DNA]</scope>
    <source>
        <strain evidence="2 3">LMG 2558</strain>
    </source>
</reference>
<gene>
    <name evidence="2" type="ORF">FJW00_06110</name>
</gene>
<protein>
    <recommendedName>
        <fullName evidence="1">Glycoside hydrolase family 19 catalytic domain-containing protein</fullName>
    </recommendedName>
</protein>
<feature type="domain" description="Glycoside hydrolase family 19 catalytic" evidence="1">
    <location>
        <begin position="3"/>
        <end position="46"/>
    </location>
</feature>
<keyword evidence="3" id="KW-1185">Reference proteome</keyword>
<sequence>MLHLTGRENYDRYGKILHKDLVNHPDSVAVYPDIAVRTACEFWVSRFVNPRADKDDLKAVTLLVNGGLNGFTQRHLALDRIKKEMGIAQ</sequence>
<dbReference type="Gene3D" id="1.10.530.10">
    <property type="match status" value="1"/>
</dbReference>
<comment type="caution">
    <text evidence="2">The sequence shown here is derived from an EMBL/GenBank/DDBJ whole genome shotgun (WGS) entry which is preliminary data.</text>
</comment>
<dbReference type="EMBL" id="VHIZ01000036">
    <property type="protein sequence ID" value="TPV29698.1"/>
    <property type="molecule type" value="Genomic_DNA"/>
</dbReference>
<evidence type="ECO:0000313" key="2">
    <source>
        <dbReference type="EMBL" id="TPV29698.1"/>
    </source>
</evidence>
<dbReference type="InterPro" id="IPR023346">
    <property type="entry name" value="Lysozyme-like_dom_sf"/>
</dbReference>
<proteinExistence type="predicted"/>
<evidence type="ECO:0000313" key="3">
    <source>
        <dbReference type="Proteomes" id="UP000316142"/>
    </source>
</evidence>
<dbReference type="InterPro" id="IPR000726">
    <property type="entry name" value="Glyco_hydro_19_cat"/>
</dbReference>
<dbReference type="Pfam" id="PF00182">
    <property type="entry name" value="Glyco_hydro_19"/>
    <property type="match status" value="1"/>
</dbReference>
<name>A0ABY2ZAI4_9GAMM</name>
<dbReference type="Proteomes" id="UP000316142">
    <property type="component" value="Unassembled WGS sequence"/>
</dbReference>
<dbReference type="SUPFAM" id="SSF53955">
    <property type="entry name" value="Lysozyme-like"/>
    <property type="match status" value="1"/>
</dbReference>
<evidence type="ECO:0000259" key="1">
    <source>
        <dbReference type="Pfam" id="PF00182"/>
    </source>
</evidence>
<organism evidence="2 3">
    <name type="scientific">Pantoea anthophila</name>
    <dbReference type="NCBI Taxonomy" id="470931"/>
    <lineage>
        <taxon>Bacteria</taxon>
        <taxon>Pseudomonadati</taxon>
        <taxon>Pseudomonadota</taxon>
        <taxon>Gammaproteobacteria</taxon>
        <taxon>Enterobacterales</taxon>
        <taxon>Erwiniaceae</taxon>
        <taxon>Pantoea</taxon>
    </lineage>
</organism>